<dbReference type="PANTHER" id="PTHR33281">
    <property type="entry name" value="UPF0187 PROTEIN YNEE"/>
    <property type="match status" value="1"/>
</dbReference>
<dbReference type="Proteomes" id="UP000193642">
    <property type="component" value="Unassembled WGS sequence"/>
</dbReference>
<evidence type="ECO:0000256" key="3">
    <source>
        <dbReference type="ARBA" id="ARBA00022475"/>
    </source>
</evidence>
<dbReference type="Pfam" id="PF25539">
    <property type="entry name" value="Bestrophin_2"/>
    <property type="match status" value="1"/>
</dbReference>
<proteinExistence type="predicted"/>
<accession>A0A1Y2BWA5</accession>
<evidence type="ECO:0000256" key="2">
    <source>
        <dbReference type="ARBA" id="ARBA00022448"/>
    </source>
</evidence>
<evidence type="ECO:0000256" key="1">
    <source>
        <dbReference type="ARBA" id="ARBA00004651"/>
    </source>
</evidence>
<evidence type="ECO:0000313" key="10">
    <source>
        <dbReference type="Proteomes" id="UP000193642"/>
    </source>
</evidence>
<gene>
    <name evidence="9" type="ORF">BCR33DRAFT_853610</name>
</gene>
<keyword evidence="4 8" id="KW-0812">Transmembrane</keyword>
<feature type="transmembrane region" description="Helical" evidence="8">
    <location>
        <begin position="114"/>
        <end position="131"/>
    </location>
</feature>
<name>A0A1Y2BWA5_9FUNG</name>
<evidence type="ECO:0000256" key="7">
    <source>
        <dbReference type="ARBA" id="ARBA00023136"/>
    </source>
</evidence>
<evidence type="ECO:0000313" key="9">
    <source>
        <dbReference type="EMBL" id="ORY39031.1"/>
    </source>
</evidence>
<evidence type="ECO:0000256" key="5">
    <source>
        <dbReference type="ARBA" id="ARBA00022989"/>
    </source>
</evidence>
<evidence type="ECO:0000256" key="6">
    <source>
        <dbReference type="ARBA" id="ARBA00023065"/>
    </source>
</evidence>
<comment type="caution">
    <text evidence="9">The sequence shown here is derived from an EMBL/GenBank/DDBJ whole genome shotgun (WGS) entry which is preliminary data.</text>
</comment>
<evidence type="ECO:0000256" key="4">
    <source>
        <dbReference type="ARBA" id="ARBA00022692"/>
    </source>
</evidence>
<dbReference type="InterPro" id="IPR044669">
    <property type="entry name" value="YneE/VCCN1/2-like"/>
</dbReference>
<dbReference type="STRING" id="329046.A0A1Y2BWA5"/>
<dbReference type="GO" id="GO:0005886">
    <property type="term" value="C:plasma membrane"/>
    <property type="evidence" value="ECO:0007669"/>
    <property type="project" value="UniProtKB-SubCell"/>
</dbReference>
<evidence type="ECO:0000256" key="8">
    <source>
        <dbReference type="SAM" id="Phobius"/>
    </source>
</evidence>
<protein>
    <submittedName>
        <fullName evidence="9">UPF0187-domain-containing protein</fullName>
    </submittedName>
</protein>
<dbReference type="GO" id="GO:0005254">
    <property type="term" value="F:chloride channel activity"/>
    <property type="evidence" value="ECO:0007669"/>
    <property type="project" value="InterPro"/>
</dbReference>
<feature type="transmembrane region" description="Helical" evidence="8">
    <location>
        <begin position="78"/>
        <end position="102"/>
    </location>
</feature>
<organism evidence="9 10">
    <name type="scientific">Rhizoclosmatium globosum</name>
    <dbReference type="NCBI Taxonomy" id="329046"/>
    <lineage>
        <taxon>Eukaryota</taxon>
        <taxon>Fungi</taxon>
        <taxon>Fungi incertae sedis</taxon>
        <taxon>Chytridiomycota</taxon>
        <taxon>Chytridiomycota incertae sedis</taxon>
        <taxon>Chytridiomycetes</taxon>
        <taxon>Chytridiales</taxon>
        <taxon>Chytriomycetaceae</taxon>
        <taxon>Rhizoclosmatium</taxon>
    </lineage>
</organism>
<keyword evidence="6" id="KW-0406">Ion transport</keyword>
<dbReference type="AlphaFoldDB" id="A0A1Y2BWA5"/>
<reference evidence="9 10" key="1">
    <citation type="submission" date="2016-07" db="EMBL/GenBank/DDBJ databases">
        <title>Pervasive Adenine N6-methylation of Active Genes in Fungi.</title>
        <authorList>
            <consortium name="DOE Joint Genome Institute"/>
            <person name="Mondo S.J."/>
            <person name="Dannebaum R.O."/>
            <person name="Kuo R.C."/>
            <person name="Labutti K."/>
            <person name="Haridas S."/>
            <person name="Kuo A."/>
            <person name="Salamov A."/>
            <person name="Ahrendt S.R."/>
            <person name="Lipzen A."/>
            <person name="Sullivan W."/>
            <person name="Andreopoulos W.B."/>
            <person name="Clum A."/>
            <person name="Lindquist E."/>
            <person name="Daum C."/>
            <person name="Ramamoorthy G.K."/>
            <person name="Gryganskyi A."/>
            <person name="Culley D."/>
            <person name="Magnuson J.K."/>
            <person name="James T.Y."/>
            <person name="O'Malley M.A."/>
            <person name="Stajich J.E."/>
            <person name="Spatafora J.W."/>
            <person name="Visel A."/>
            <person name="Grigoriev I.V."/>
        </authorList>
    </citation>
    <scope>NUCLEOTIDE SEQUENCE [LARGE SCALE GENOMIC DNA]</scope>
    <source>
        <strain evidence="9 10">JEL800</strain>
    </source>
</reference>
<keyword evidence="10" id="KW-1185">Reference proteome</keyword>
<dbReference type="EMBL" id="MCGO01000041">
    <property type="protein sequence ID" value="ORY39031.1"/>
    <property type="molecule type" value="Genomic_DNA"/>
</dbReference>
<comment type="subcellular location">
    <subcellularLocation>
        <location evidence="1">Cell membrane</location>
        <topology evidence="1">Multi-pass membrane protein</topology>
    </subcellularLocation>
</comment>
<keyword evidence="5 8" id="KW-1133">Transmembrane helix</keyword>
<keyword evidence="3" id="KW-1003">Cell membrane</keyword>
<sequence>MAVTQEEKNSFLVANRSETPQSALTLTENVIPLLPLPQHSTIPRHSTIARPTLSKLKNDARLKTSKEWYDLIRFKYSILPYMGSQMAAIIAWSTLVCVLYKVPEIKFLKDLPNSVNLALILGTSVSLLLAFRTNTAYDRWWEGRRLWGNVKFRVLDLARVVKLTIKCPTPETETAQKRAFHLLQAIPYAIKAHLRQEPVEPEITKLVPDLDTNINDPITILYHIQSYIIDSKQLTRPLCDTVNALGDTIASLERIRHTPVPRAYACHLQQVLFLYLAGLPFQFVPTLGWCAIPATVVSAYIMLALRMIAQKIEDPFGRDKQDLPLEAYCEDVRMCVEGVMARKDSGVQLGWSDVVRKG</sequence>
<keyword evidence="2" id="KW-0813">Transport</keyword>
<keyword evidence="7 8" id="KW-0472">Membrane</keyword>
<dbReference type="OrthoDB" id="1368at2759"/>
<dbReference type="PANTHER" id="PTHR33281:SF19">
    <property type="entry name" value="VOLTAGE-DEPENDENT ANION CHANNEL-FORMING PROTEIN YNEE"/>
    <property type="match status" value="1"/>
</dbReference>